<name>A0A9N9PJX7_9GLOM</name>
<protein>
    <submittedName>
        <fullName evidence="2">21778_t:CDS:1</fullName>
    </submittedName>
</protein>
<dbReference type="Proteomes" id="UP000789405">
    <property type="component" value="Unassembled WGS sequence"/>
</dbReference>
<keyword evidence="3" id="KW-1185">Reference proteome</keyword>
<comment type="caution">
    <text evidence="2">The sequence shown here is derived from an EMBL/GenBank/DDBJ whole genome shotgun (WGS) entry which is preliminary data.</text>
</comment>
<proteinExistence type="predicted"/>
<evidence type="ECO:0000313" key="2">
    <source>
        <dbReference type="EMBL" id="CAG8827775.1"/>
    </source>
</evidence>
<feature type="compositionally biased region" description="Polar residues" evidence="1">
    <location>
        <begin position="9"/>
        <end position="22"/>
    </location>
</feature>
<sequence length="88" mass="9932">AFAFAGEIKSSTTPDIYPNTYSPAPPIDTEHTYKPTHTYDTHTEYTYTPIHTDDTHTEYTHTCTELTCDDNSHTDIPTTSVELQAILH</sequence>
<feature type="non-terminal residue" evidence="2">
    <location>
        <position position="88"/>
    </location>
</feature>
<gene>
    <name evidence="2" type="ORF">DERYTH_LOCUS28366</name>
</gene>
<accession>A0A9N9PJX7</accession>
<evidence type="ECO:0000256" key="1">
    <source>
        <dbReference type="SAM" id="MobiDB-lite"/>
    </source>
</evidence>
<feature type="non-terminal residue" evidence="2">
    <location>
        <position position="1"/>
    </location>
</feature>
<organism evidence="2 3">
    <name type="scientific">Dentiscutata erythropus</name>
    <dbReference type="NCBI Taxonomy" id="1348616"/>
    <lineage>
        <taxon>Eukaryota</taxon>
        <taxon>Fungi</taxon>
        <taxon>Fungi incertae sedis</taxon>
        <taxon>Mucoromycota</taxon>
        <taxon>Glomeromycotina</taxon>
        <taxon>Glomeromycetes</taxon>
        <taxon>Diversisporales</taxon>
        <taxon>Gigasporaceae</taxon>
        <taxon>Dentiscutata</taxon>
    </lineage>
</organism>
<dbReference type="AlphaFoldDB" id="A0A9N9PJX7"/>
<feature type="region of interest" description="Disordered" evidence="1">
    <location>
        <begin position="1"/>
        <end position="36"/>
    </location>
</feature>
<evidence type="ECO:0000313" key="3">
    <source>
        <dbReference type="Proteomes" id="UP000789405"/>
    </source>
</evidence>
<reference evidence="2" key="1">
    <citation type="submission" date="2021-06" db="EMBL/GenBank/DDBJ databases">
        <authorList>
            <person name="Kallberg Y."/>
            <person name="Tangrot J."/>
            <person name="Rosling A."/>
        </authorList>
    </citation>
    <scope>NUCLEOTIDE SEQUENCE</scope>
    <source>
        <strain evidence="2">MA453B</strain>
    </source>
</reference>
<dbReference type="EMBL" id="CAJVPY010070296">
    <property type="protein sequence ID" value="CAG8827775.1"/>
    <property type="molecule type" value="Genomic_DNA"/>
</dbReference>